<dbReference type="HOGENOM" id="CLU_150665_0_0_5"/>
<dbReference type="EMBL" id="CANI01000008">
    <property type="protein sequence ID" value="CCM74790.1"/>
    <property type="molecule type" value="Genomic_DNA"/>
</dbReference>
<dbReference type="Proteomes" id="UP000009319">
    <property type="component" value="Unassembled WGS sequence"/>
</dbReference>
<dbReference type="eggNOG" id="ENOG50335CH">
    <property type="taxonomic scope" value="Bacteria"/>
</dbReference>
<sequence>MQLIAAALLACGCVSLSEVADWPPADSYVAKISCLQSDAAERCEQIRADWTGLYADAIAGRIESQRTISFCLSTGCDRAIAVLPVLGCAWRQVIAGSHNPKVNDADRANVERYCGRHALDEAGRKNASDQSQRWLTLLGVTP</sequence>
<keyword evidence="3" id="KW-1185">Reference proteome</keyword>
<evidence type="ECO:0000313" key="2">
    <source>
        <dbReference type="EMBL" id="CCM74790.1"/>
    </source>
</evidence>
<dbReference type="RefSeq" id="WP_007530875.1">
    <property type="nucleotide sequence ID" value="NZ_HF536772.1"/>
</dbReference>
<organism evidence="2 3">
    <name type="scientific">Rhizobium mesoamericanum STM3625</name>
    <dbReference type="NCBI Taxonomy" id="1211777"/>
    <lineage>
        <taxon>Bacteria</taxon>
        <taxon>Pseudomonadati</taxon>
        <taxon>Pseudomonadota</taxon>
        <taxon>Alphaproteobacteria</taxon>
        <taxon>Hyphomicrobiales</taxon>
        <taxon>Rhizobiaceae</taxon>
        <taxon>Rhizobium/Agrobacterium group</taxon>
        <taxon>Rhizobium</taxon>
    </lineage>
</organism>
<keyword evidence="1" id="KW-0732">Signal</keyword>
<proteinExistence type="predicted"/>
<reference evidence="2 3" key="1">
    <citation type="journal article" date="2013" name="Genome Announc.">
        <title>Draft Genome Sequence of Rhizobium mesoamericanum STM3625, a Nitrogen-Fixing Symbiont of Mimosa pudica Isolated in French Guiana (South America).</title>
        <authorList>
            <person name="Moulin L."/>
            <person name="Mornico D."/>
            <person name="Melkonian R."/>
            <person name="Klonowska A."/>
        </authorList>
    </citation>
    <scope>NUCLEOTIDE SEQUENCE [LARGE SCALE GENOMIC DNA]</scope>
    <source>
        <strain evidence="2 3">STM3625</strain>
    </source>
</reference>
<gene>
    <name evidence="2" type="ORF">BN77_1935</name>
</gene>
<feature type="chain" id="PRO_5003838421" description="Lipoprotein" evidence="1">
    <location>
        <begin position="21"/>
        <end position="142"/>
    </location>
</feature>
<evidence type="ECO:0008006" key="4">
    <source>
        <dbReference type="Google" id="ProtNLM"/>
    </source>
</evidence>
<feature type="signal peptide" evidence="1">
    <location>
        <begin position="1"/>
        <end position="20"/>
    </location>
</feature>
<accession>K0PTU3</accession>
<dbReference type="AlphaFoldDB" id="K0PTU3"/>
<name>K0PTU3_9HYPH</name>
<protein>
    <recommendedName>
        <fullName evidence="4">Lipoprotein</fullName>
    </recommendedName>
</protein>
<comment type="caution">
    <text evidence="2">The sequence shown here is derived from an EMBL/GenBank/DDBJ whole genome shotgun (WGS) entry which is preliminary data.</text>
</comment>
<evidence type="ECO:0000313" key="3">
    <source>
        <dbReference type="Proteomes" id="UP000009319"/>
    </source>
</evidence>
<evidence type="ECO:0000256" key="1">
    <source>
        <dbReference type="SAM" id="SignalP"/>
    </source>
</evidence>
<dbReference type="STRING" id="1211777.BN77_1935"/>